<dbReference type="EMBL" id="PDLO01000001">
    <property type="protein sequence ID" value="PHL00350.1"/>
    <property type="molecule type" value="Genomic_DNA"/>
</dbReference>
<sequence>MSISASHLTYLLLCHRKLWLHHQQLRMEDNSRDVAAGKLIDRTSYRRRPGGGVSSVSMA</sequence>
<keyword evidence="3" id="KW-1185">Reference proteome</keyword>
<dbReference type="AlphaFoldDB" id="A0A2G0CK45"/>
<feature type="domain" description="DUF83" evidence="1">
    <location>
        <begin position="6"/>
        <end position="48"/>
    </location>
</feature>
<organism evidence="2 3">
    <name type="scientific">Neolewinella marina</name>
    <dbReference type="NCBI Taxonomy" id="438751"/>
    <lineage>
        <taxon>Bacteria</taxon>
        <taxon>Pseudomonadati</taxon>
        <taxon>Bacteroidota</taxon>
        <taxon>Saprospiria</taxon>
        <taxon>Saprospirales</taxon>
        <taxon>Lewinellaceae</taxon>
        <taxon>Neolewinella</taxon>
    </lineage>
</organism>
<dbReference type="OrthoDB" id="9794720at2"/>
<evidence type="ECO:0000259" key="1">
    <source>
        <dbReference type="Pfam" id="PF01930"/>
    </source>
</evidence>
<evidence type="ECO:0000313" key="3">
    <source>
        <dbReference type="Proteomes" id="UP000226437"/>
    </source>
</evidence>
<proteinExistence type="predicted"/>
<reference evidence="2 3" key="1">
    <citation type="submission" date="2017-10" db="EMBL/GenBank/DDBJ databases">
        <title>The draft genome sequence of Lewinella marina KCTC 32374.</title>
        <authorList>
            <person name="Wang K."/>
        </authorList>
    </citation>
    <scope>NUCLEOTIDE SEQUENCE [LARGE SCALE GENOMIC DNA]</scope>
    <source>
        <strain evidence="2 3">MKG-38</strain>
    </source>
</reference>
<dbReference type="Proteomes" id="UP000226437">
    <property type="component" value="Unassembled WGS sequence"/>
</dbReference>
<dbReference type="Pfam" id="PF01930">
    <property type="entry name" value="Cas_Cas4"/>
    <property type="match status" value="1"/>
</dbReference>
<dbReference type="RefSeq" id="WP_099105330.1">
    <property type="nucleotide sequence ID" value="NZ_JAATJF010000001.1"/>
</dbReference>
<protein>
    <recommendedName>
        <fullName evidence="1">DUF83 domain-containing protein</fullName>
    </recommendedName>
</protein>
<gene>
    <name evidence="2" type="ORF">CGL56_04770</name>
</gene>
<evidence type="ECO:0000313" key="2">
    <source>
        <dbReference type="EMBL" id="PHL00350.1"/>
    </source>
</evidence>
<accession>A0A2G0CK45</accession>
<name>A0A2G0CK45_9BACT</name>
<dbReference type="InterPro" id="IPR022765">
    <property type="entry name" value="Dna2/Cas4_DUF83"/>
</dbReference>
<comment type="caution">
    <text evidence="2">The sequence shown here is derived from an EMBL/GenBank/DDBJ whole genome shotgun (WGS) entry which is preliminary data.</text>
</comment>